<keyword evidence="4" id="KW-1185">Reference proteome</keyword>
<feature type="transmembrane region" description="Helical" evidence="2">
    <location>
        <begin position="132"/>
        <end position="150"/>
    </location>
</feature>
<evidence type="ECO:0000313" key="3">
    <source>
        <dbReference type="EMBL" id="QZD88748.1"/>
    </source>
</evidence>
<feature type="transmembrane region" description="Helical" evidence="2">
    <location>
        <begin position="156"/>
        <end position="174"/>
    </location>
</feature>
<evidence type="ECO:0000256" key="1">
    <source>
        <dbReference type="SAM" id="MobiDB-lite"/>
    </source>
</evidence>
<feature type="transmembrane region" description="Helical" evidence="2">
    <location>
        <begin position="181"/>
        <end position="199"/>
    </location>
</feature>
<dbReference type="Pfam" id="PF06055">
    <property type="entry name" value="ExoD"/>
    <property type="match status" value="1"/>
</dbReference>
<name>A0ABX8ZIB9_9SPHN</name>
<sequence length="225" mass="24008">MSEQKDDKEPEGVEDVIGELDELAAENDEVCIADVLDDFGARSFGPVIMIFALIELTPIGAIPGVPTALASIIVLIALQLLFGKDHIWMPQFIQSRSVESKKLHKAVGKLRGVAHWLDEHSRDRLSALTEGVWLKVAALAIIILCVTVPPLEVLPFASSGPMLAIAAIGLALIVRDGLVMLFALALAIAALGGGTYYYYTSDEEEGESSGGMALVQPAKGESRLT</sequence>
<dbReference type="PANTHER" id="PTHR41795:SF1">
    <property type="entry name" value="EXOPOLYSACCHARIDE SYNTHESIS PROTEIN"/>
    <property type="match status" value="1"/>
</dbReference>
<feature type="region of interest" description="Disordered" evidence="1">
    <location>
        <begin position="205"/>
        <end position="225"/>
    </location>
</feature>
<dbReference type="RefSeq" id="WP_221424263.1">
    <property type="nucleotide sequence ID" value="NZ_CP081295.1"/>
</dbReference>
<keyword evidence="2" id="KW-1133">Transmembrane helix</keyword>
<keyword evidence="2" id="KW-0812">Transmembrane</keyword>
<dbReference type="PIRSF" id="PIRSF033239">
    <property type="entry name" value="ExoD"/>
    <property type="match status" value="1"/>
</dbReference>
<accession>A0ABX8ZIB9</accession>
<feature type="transmembrane region" description="Helical" evidence="2">
    <location>
        <begin position="59"/>
        <end position="82"/>
    </location>
</feature>
<gene>
    <name evidence="3" type="ORF">K3148_07685</name>
</gene>
<dbReference type="InterPro" id="IPR010331">
    <property type="entry name" value="ExoD"/>
</dbReference>
<dbReference type="Proteomes" id="UP000824281">
    <property type="component" value="Chromosome"/>
</dbReference>
<reference evidence="3 4" key="1">
    <citation type="submission" date="2021-08" db="EMBL/GenBank/DDBJ databases">
        <title>Comparative Genomics Analysis of the Genus Qipengyuania Reveals Extensive Genetic Diversity and Metabolic Versatility, Including the Description of Fifteen Novel Species.</title>
        <authorList>
            <person name="Liu Y."/>
        </authorList>
    </citation>
    <scope>NUCLEOTIDE SEQUENCE [LARGE SCALE GENOMIC DNA]</scope>
    <source>
        <strain evidence="3 4">1NDH13</strain>
    </source>
</reference>
<organism evidence="3 4">
    <name type="scientific">Qipengyuania aurantiaca</name>
    <dbReference type="NCBI Taxonomy" id="2867233"/>
    <lineage>
        <taxon>Bacteria</taxon>
        <taxon>Pseudomonadati</taxon>
        <taxon>Pseudomonadota</taxon>
        <taxon>Alphaproteobacteria</taxon>
        <taxon>Sphingomonadales</taxon>
        <taxon>Erythrobacteraceae</taxon>
        <taxon>Qipengyuania</taxon>
    </lineage>
</organism>
<evidence type="ECO:0000256" key="2">
    <source>
        <dbReference type="SAM" id="Phobius"/>
    </source>
</evidence>
<dbReference type="PANTHER" id="PTHR41795">
    <property type="entry name" value="EXOPOLYSACCHARIDE SYNTHESIS PROTEIN"/>
    <property type="match status" value="1"/>
</dbReference>
<keyword evidence="2" id="KW-0472">Membrane</keyword>
<evidence type="ECO:0000313" key="4">
    <source>
        <dbReference type="Proteomes" id="UP000824281"/>
    </source>
</evidence>
<proteinExistence type="predicted"/>
<protein>
    <submittedName>
        <fullName evidence="3">Exopolysaccharide biosynthesis protein</fullName>
    </submittedName>
</protein>
<dbReference type="EMBL" id="CP081295">
    <property type="protein sequence ID" value="QZD88748.1"/>
    <property type="molecule type" value="Genomic_DNA"/>
</dbReference>